<dbReference type="KEGG" id="xyl:ET495_02345"/>
<gene>
    <name evidence="2" type="ORF">ET495_02345</name>
</gene>
<dbReference type="SMART" id="SM00849">
    <property type="entry name" value="Lactamase_B"/>
    <property type="match status" value="1"/>
</dbReference>
<dbReference type="InterPro" id="IPR050855">
    <property type="entry name" value="NDM-1-like"/>
</dbReference>
<name>A0A4P6F2V2_9MICO</name>
<dbReference type="PANTHER" id="PTHR42951:SF22">
    <property type="entry name" value="METALLO BETA-LACTAMASE SUPERFAMILY LIPOPROTEIN"/>
    <property type="match status" value="1"/>
</dbReference>
<dbReference type="Gene3D" id="3.60.15.10">
    <property type="entry name" value="Ribonuclease Z/Hydroxyacylglutathione hydrolase-like"/>
    <property type="match status" value="1"/>
</dbReference>
<dbReference type="OrthoDB" id="3813329at2"/>
<evidence type="ECO:0000313" key="2">
    <source>
        <dbReference type="EMBL" id="QAY64698.1"/>
    </source>
</evidence>
<dbReference type="PANTHER" id="PTHR42951">
    <property type="entry name" value="METALLO-BETA-LACTAMASE DOMAIN-CONTAINING"/>
    <property type="match status" value="1"/>
</dbReference>
<dbReference type="GO" id="GO:0016787">
    <property type="term" value="F:hydrolase activity"/>
    <property type="evidence" value="ECO:0007669"/>
    <property type="project" value="UniProtKB-KW"/>
</dbReference>
<dbReference type="InterPro" id="IPR036866">
    <property type="entry name" value="RibonucZ/Hydroxyglut_hydro"/>
</dbReference>
<evidence type="ECO:0000259" key="1">
    <source>
        <dbReference type="SMART" id="SM00849"/>
    </source>
</evidence>
<accession>A0A4P6F2V2</accession>
<reference evidence="2 3" key="1">
    <citation type="submission" date="2019-01" db="EMBL/GenBank/DDBJ databases">
        <title>Genome sequencing of strain 2JSPR-7.</title>
        <authorList>
            <person name="Heo J."/>
            <person name="Kim S.-J."/>
            <person name="Kim J.-S."/>
            <person name="Hong S.-B."/>
            <person name="Kwon S.-W."/>
        </authorList>
    </citation>
    <scope>NUCLEOTIDE SEQUENCE [LARGE SCALE GENOMIC DNA]</scope>
    <source>
        <strain evidence="2 3">2JSPR-7</strain>
    </source>
</reference>
<sequence>MRDLRHVADGVWVATARIWTSNSVVVVDDGAALVVDPGITRDEVDALSAAIDARGWHVTAGLATHPHWDHVLWSPALGDVPRFASSHAIDALAGDADRAWAEAAAAAPGHDRSLFGVLTAMAAPGGALPPPAPPACRVVVHDAHAPGHAALVTRGVLVAGDMLSDAEVPLLDIGPGGDTSRAPADPLGDYARALDLLERAVEAYDVDVLVPGHGTPAFGRDAIRGRFTADRAYLRSLVTGGPDAADPRLADPWVAREHTAQRAFLREGR</sequence>
<dbReference type="EMBL" id="CP035495">
    <property type="protein sequence ID" value="QAY64698.1"/>
    <property type="molecule type" value="Genomic_DNA"/>
</dbReference>
<dbReference type="AlphaFoldDB" id="A0A4P6F2V2"/>
<feature type="domain" description="Metallo-beta-lactamase" evidence="1">
    <location>
        <begin position="20"/>
        <end position="213"/>
    </location>
</feature>
<dbReference type="SUPFAM" id="SSF56281">
    <property type="entry name" value="Metallo-hydrolase/oxidoreductase"/>
    <property type="match status" value="1"/>
</dbReference>
<dbReference type="Proteomes" id="UP000291758">
    <property type="component" value="Chromosome"/>
</dbReference>
<proteinExistence type="predicted"/>
<keyword evidence="3" id="KW-1185">Reference proteome</keyword>
<dbReference type="Pfam" id="PF00753">
    <property type="entry name" value="Lactamase_B"/>
    <property type="match status" value="1"/>
</dbReference>
<dbReference type="InterPro" id="IPR001279">
    <property type="entry name" value="Metallo-B-lactamas"/>
</dbReference>
<evidence type="ECO:0000313" key="3">
    <source>
        <dbReference type="Proteomes" id="UP000291758"/>
    </source>
</evidence>
<protein>
    <submittedName>
        <fullName evidence="2">MBL fold metallo-hydrolase</fullName>
    </submittedName>
</protein>
<organism evidence="2 3">
    <name type="scientific">Xylanimonas allomyrinae</name>
    <dbReference type="NCBI Taxonomy" id="2509459"/>
    <lineage>
        <taxon>Bacteria</taxon>
        <taxon>Bacillati</taxon>
        <taxon>Actinomycetota</taxon>
        <taxon>Actinomycetes</taxon>
        <taxon>Micrococcales</taxon>
        <taxon>Promicromonosporaceae</taxon>
        <taxon>Xylanimonas</taxon>
    </lineage>
</organism>
<keyword evidence="2" id="KW-0378">Hydrolase</keyword>